<evidence type="ECO:0000256" key="2">
    <source>
        <dbReference type="ARBA" id="ARBA00008681"/>
    </source>
</evidence>
<dbReference type="RefSeq" id="WP_221557230.1">
    <property type="nucleotide sequence ID" value="NZ_JAIGNO010000003.1"/>
</dbReference>
<accession>A0ABS7J860</accession>
<evidence type="ECO:0000256" key="6">
    <source>
        <dbReference type="SAM" id="SignalP"/>
    </source>
</evidence>
<feature type="signal peptide" evidence="6">
    <location>
        <begin position="1"/>
        <end position="23"/>
    </location>
</feature>
<comment type="subcellular location">
    <subcellularLocation>
        <location evidence="1">Cell outer membrane</location>
        <topology evidence="1">Lipid-anchor</topology>
    </subcellularLocation>
</comment>
<name>A0ABS7J860_9SPHN</name>
<evidence type="ECO:0000256" key="5">
    <source>
        <dbReference type="SAM" id="MobiDB-lite"/>
    </source>
</evidence>
<comment type="similarity">
    <text evidence="2">Belongs to the rickettsiale 17 kDa surface antigen family.</text>
</comment>
<dbReference type="Pfam" id="PF05433">
    <property type="entry name" value="Rick_17kDa_Anti"/>
    <property type="match status" value="1"/>
</dbReference>
<protein>
    <recommendedName>
        <fullName evidence="3">17 kDa surface antigen</fullName>
    </recommendedName>
</protein>
<evidence type="ECO:0000259" key="7">
    <source>
        <dbReference type="Pfam" id="PF05433"/>
    </source>
</evidence>
<keyword evidence="9" id="KW-1185">Reference proteome</keyword>
<feature type="chain" id="PRO_5047488368" description="17 kDa surface antigen" evidence="6">
    <location>
        <begin position="24"/>
        <end position="295"/>
    </location>
</feature>
<evidence type="ECO:0000256" key="1">
    <source>
        <dbReference type="ARBA" id="ARBA00004459"/>
    </source>
</evidence>
<reference evidence="8 9" key="1">
    <citation type="submission" date="2021-08" db="EMBL/GenBank/DDBJ databases">
        <title>Comparative Genomics Analysis of the Genus Qipengyuania Reveals Extensive Genetic Diversity and Metabolic Versatility, Including the Description of Fifteen Novel Species.</title>
        <authorList>
            <person name="Liu Y."/>
        </authorList>
    </citation>
    <scope>NUCLEOTIDE SEQUENCE [LARGE SCALE GENOMIC DNA]</scope>
    <source>
        <strain evidence="8 9">6D47A</strain>
    </source>
</reference>
<feature type="region of interest" description="Disordered" evidence="5">
    <location>
        <begin position="89"/>
        <end position="120"/>
    </location>
</feature>
<dbReference type="InterPro" id="IPR008816">
    <property type="entry name" value="Gly_zipper_2TM_dom"/>
</dbReference>
<evidence type="ECO:0000313" key="8">
    <source>
        <dbReference type="EMBL" id="MBX7482254.1"/>
    </source>
</evidence>
<gene>
    <name evidence="8" type="ORF">K3174_06900</name>
</gene>
<dbReference type="Proteomes" id="UP000755104">
    <property type="component" value="Unassembled WGS sequence"/>
</dbReference>
<sequence>MIDRIALAVTVSSLAVAPGAAHAQETIPYDAGQYEYAQPEPELDDDVVTETVAAQPDATATVQAPQDPAAPVFVANPTIQPIDPSDPAYYADGASPAGPGPAVRTIPARASASGTPTAEPAAGASRIIYRDVQQQAAPTQYVYQSGYVGSPAYLPAGAQVVAFDRDVWLNECRSRLETYESESDRGKIIGALIGGVAGGVLGNRIAGRGNRTAGTLIGAGAGAAAGMAAGDAIDDRSQPRSDSYAQCQAYLDSYMQNATASAGAVQYSQPGAYMLVPVTVEVPQRAVYRDGTPVD</sequence>
<keyword evidence="4" id="KW-0449">Lipoprotein</keyword>
<evidence type="ECO:0000256" key="3">
    <source>
        <dbReference type="ARBA" id="ARBA00015281"/>
    </source>
</evidence>
<feature type="domain" description="Glycine zipper 2TM" evidence="7">
    <location>
        <begin position="189"/>
        <end position="229"/>
    </location>
</feature>
<comment type="caution">
    <text evidence="8">The sequence shown here is derived from an EMBL/GenBank/DDBJ whole genome shotgun (WGS) entry which is preliminary data.</text>
</comment>
<feature type="compositionally biased region" description="Low complexity" evidence="5">
    <location>
        <begin position="89"/>
        <end position="102"/>
    </location>
</feature>
<keyword evidence="6" id="KW-0732">Signal</keyword>
<evidence type="ECO:0000313" key="9">
    <source>
        <dbReference type="Proteomes" id="UP000755104"/>
    </source>
</evidence>
<proteinExistence type="inferred from homology"/>
<organism evidence="8 9">
    <name type="scientific">Qipengyuania qiaonensis</name>
    <dbReference type="NCBI Taxonomy" id="2867240"/>
    <lineage>
        <taxon>Bacteria</taxon>
        <taxon>Pseudomonadati</taxon>
        <taxon>Pseudomonadota</taxon>
        <taxon>Alphaproteobacteria</taxon>
        <taxon>Sphingomonadales</taxon>
        <taxon>Erythrobacteraceae</taxon>
        <taxon>Qipengyuania</taxon>
    </lineage>
</organism>
<dbReference type="EMBL" id="JAIGNO010000003">
    <property type="protein sequence ID" value="MBX7482254.1"/>
    <property type="molecule type" value="Genomic_DNA"/>
</dbReference>
<evidence type="ECO:0000256" key="4">
    <source>
        <dbReference type="ARBA" id="ARBA00023288"/>
    </source>
</evidence>